<organism evidence="2 3">
    <name type="scientific">Halorubrum distributum JCM 13561</name>
    <dbReference type="NCBI Taxonomy" id="1227483"/>
    <lineage>
        <taxon>Archaea</taxon>
        <taxon>Methanobacteriati</taxon>
        <taxon>Methanobacteriota</taxon>
        <taxon>Stenosarchaea group</taxon>
        <taxon>Halobacteria</taxon>
        <taxon>Halobacteriales</taxon>
        <taxon>Haloferacaceae</taxon>
        <taxon>Halorubrum</taxon>
        <taxon>Halorubrum distributum group</taxon>
    </lineage>
</organism>
<name>M0NLJ1_9EURY</name>
<feature type="compositionally biased region" description="Basic and acidic residues" evidence="1">
    <location>
        <begin position="673"/>
        <end position="705"/>
    </location>
</feature>
<dbReference type="InterPro" id="IPR015943">
    <property type="entry name" value="WD40/YVTN_repeat-like_dom_sf"/>
</dbReference>
<dbReference type="PATRIC" id="fig|1227483.3.peg.2445"/>
<dbReference type="EMBL" id="AOJF01000053">
    <property type="protein sequence ID" value="EMA58458.1"/>
    <property type="molecule type" value="Genomic_DNA"/>
</dbReference>
<evidence type="ECO:0000313" key="2">
    <source>
        <dbReference type="EMBL" id="EMA58458.1"/>
    </source>
</evidence>
<proteinExistence type="predicted"/>
<dbReference type="InterPro" id="IPR011047">
    <property type="entry name" value="Quinoprotein_ADH-like_sf"/>
</dbReference>
<reference evidence="2 3" key="1">
    <citation type="journal article" date="2014" name="PLoS Genet.">
        <title>Phylogenetically driven sequencing of extremely halophilic archaea reveals strategies for static and dynamic osmo-response.</title>
        <authorList>
            <person name="Becker E.A."/>
            <person name="Seitzer P.M."/>
            <person name="Tritt A."/>
            <person name="Larsen D."/>
            <person name="Krusor M."/>
            <person name="Yao A.I."/>
            <person name="Wu D."/>
            <person name="Madern D."/>
            <person name="Eisen J.A."/>
            <person name="Darling A.E."/>
            <person name="Facciotti M.T."/>
        </authorList>
    </citation>
    <scope>NUCLEOTIDE SEQUENCE [LARGE SCALE GENOMIC DNA]</scope>
    <source>
        <strain evidence="2 3">JCM 13561</strain>
    </source>
</reference>
<comment type="caution">
    <text evidence="2">The sequence shown here is derived from an EMBL/GenBank/DDBJ whole genome shotgun (WGS) entry which is preliminary data.</text>
</comment>
<gene>
    <name evidence="2" type="ORF">C470_12303</name>
</gene>
<evidence type="ECO:0000313" key="3">
    <source>
        <dbReference type="Proteomes" id="UP000011581"/>
    </source>
</evidence>
<evidence type="ECO:0000256" key="1">
    <source>
        <dbReference type="SAM" id="MobiDB-lite"/>
    </source>
</evidence>
<dbReference type="SUPFAM" id="SSF50998">
    <property type="entry name" value="Quinoprotein alcohol dehydrogenase-like"/>
    <property type="match status" value="1"/>
</dbReference>
<sequence>MAAREAATANRRPEARAPETNPRPKAPLRRRSEVTAVSDGYRQVGSFESDPPAAIGLGRDVIAFGLGDRVTLVSGRERTAIDHGGPILDLAVADRLLVLSTETLTAYSLDGDQVWSHDAGDAYAVAGAESRECCGVLGADALRFVEVASGRERFAVDRTRPGTTDDAFLATPTGFVIATWSFLTAVDGDGEIAFDRDLSAVVRSVGVCDGTVVAALQSDRLVGLDGGSGEDRWRTELDARQVAPVGEGSVLVSAADGVLDVAADGATETVPDLPTGDVYASGDGAVVCSVRDGTIATYVPDRDRFDVAVLTDSVGVGGTVDVEVSNPTEQERTVDLSLDVDGCSLSPAERTVTIDGEDSAVADFPVASVRREGRADVNVAADGDEAGRGTVEVEDAASGGLAVETALHAARIDDGVAEIEVRVENVGGVPLDAVRLLEAGTEATDIAPGDAWEGTVTRPYEPETRVSVGLEVTRGDRRREYAPTCTLPSRPTIDAAVERDVLRATVVVADGVPVEDRLVVEMPGAGRVRSPVTIDADELLLLVPQYESGVARIALDALDAEKRVRVPGNGTFTPPSSTGGRDRDRSRSSRETGGTGRSQNSTESGESATPDRSTASTDDPSETSLSPAHDSVWSGSDEMAEGRSRSGDAADNRNRSNERTSDRNRQSSSTTNRAERESSRDSEETRAEDRMDSSVRGPTEGRSESGTEGEPFLSATRRAPERASGVGHAIRDRIVVENVGEPVGSVEIAFDDGDRLSLGRIDHGAAASVDRFVAAGEAGELTLPSAAVEVSGKVVSEVDARQLSVSDDAIGVLATVDPDDGALTAVIENGTDWQCRVTGLDPGPDGSRAPLSTAVDVGASGTVSATVGERPAPGDAVPVSFWIESDGEERRIDVLAAADGDAAGASAGGEPALTPGISSDTQVAGEYSSVVLVFENDGDEPLTDVSVVADGDPIDSMFYSPARRERVDPGDRIEHYVDLESGYTEPGFEATVSYAIDGTEQEYVARAAGPAVDDVSAWTDDLLAAWSIDRIDAANSSPEFPSRLSTPPRSEN</sequence>
<feature type="compositionally biased region" description="Basic and acidic residues" evidence="1">
    <location>
        <begin position="580"/>
        <end position="590"/>
    </location>
</feature>
<feature type="region of interest" description="Disordered" evidence="1">
    <location>
        <begin position="565"/>
        <end position="726"/>
    </location>
</feature>
<accession>M0NLJ1</accession>
<dbReference type="AlphaFoldDB" id="M0NLJ1"/>
<feature type="compositionally biased region" description="Polar residues" evidence="1">
    <location>
        <begin position="599"/>
        <end position="626"/>
    </location>
</feature>
<feature type="region of interest" description="Disordered" evidence="1">
    <location>
        <begin position="1"/>
        <end position="35"/>
    </location>
</feature>
<protein>
    <submittedName>
        <fullName evidence="2">Uncharacterized protein</fullName>
    </submittedName>
</protein>
<dbReference type="Proteomes" id="UP000011581">
    <property type="component" value="Unassembled WGS sequence"/>
</dbReference>
<feature type="compositionally biased region" description="Basic and acidic residues" evidence="1">
    <location>
        <begin position="640"/>
        <end position="665"/>
    </location>
</feature>
<dbReference type="Gene3D" id="2.130.10.10">
    <property type="entry name" value="YVTN repeat-like/Quinoprotein amine dehydrogenase"/>
    <property type="match status" value="1"/>
</dbReference>